<dbReference type="EMBL" id="DVMO01000006">
    <property type="protein sequence ID" value="HIU26847.1"/>
    <property type="molecule type" value="Genomic_DNA"/>
</dbReference>
<proteinExistence type="inferred from homology"/>
<sequence>MERIGQKDNFIAKHAKIATVVAVIFGSTSGILGNLITAPALAIGFWRLAIALPFFIIPAVADREKRHKLKGISKKDYILCFISGAFLFGHYFSWFNAVKLTNVASASVLAALHPLVVLLVTVFVYRRKVSLRSVLAIIVALLGGVLIMGADYSTFAGGNITGNIFAFFAAVFMGLYFAMGDEVRKRVDGGLYVLLVFASCWICFIIGNIASGTELLGYRPMDYVYLIVMAFVCQIGSHAVFNMCIGHVSSLYVSTWETADAVFATIMAVIFLGQIPEIYEAAGCIIVVGALLYYNRQESKNQQ</sequence>
<feature type="transmembrane region" description="Helical" evidence="2">
    <location>
        <begin position="160"/>
        <end position="179"/>
    </location>
</feature>
<evidence type="ECO:0000256" key="2">
    <source>
        <dbReference type="SAM" id="Phobius"/>
    </source>
</evidence>
<gene>
    <name evidence="4" type="ORF">IAD16_00510</name>
</gene>
<feature type="transmembrane region" description="Helical" evidence="2">
    <location>
        <begin position="251"/>
        <end position="272"/>
    </location>
</feature>
<dbReference type="PANTHER" id="PTHR22911:SF76">
    <property type="entry name" value="EAMA DOMAIN-CONTAINING PROTEIN"/>
    <property type="match status" value="1"/>
</dbReference>
<dbReference type="InterPro" id="IPR000620">
    <property type="entry name" value="EamA_dom"/>
</dbReference>
<name>A0A9D1I2Z8_9FIRM</name>
<feature type="transmembrane region" description="Helical" evidence="2">
    <location>
        <begin position="17"/>
        <end position="37"/>
    </location>
</feature>
<keyword evidence="2" id="KW-1133">Transmembrane helix</keyword>
<dbReference type="GO" id="GO:0016020">
    <property type="term" value="C:membrane"/>
    <property type="evidence" value="ECO:0007669"/>
    <property type="project" value="InterPro"/>
</dbReference>
<accession>A0A9D1I2Z8</accession>
<dbReference type="Proteomes" id="UP000824091">
    <property type="component" value="Unassembled WGS sequence"/>
</dbReference>
<keyword evidence="2" id="KW-0472">Membrane</keyword>
<dbReference type="SUPFAM" id="SSF103481">
    <property type="entry name" value="Multidrug resistance efflux transporter EmrE"/>
    <property type="match status" value="2"/>
</dbReference>
<feature type="transmembrane region" description="Helical" evidence="2">
    <location>
        <begin position="191"/>
        <end position="211"/>
    </location>
</feature>
<dbReference type="Pfam" id="PF00892">
    <property type="entry name" value="EamA"/>
    <property type="match status" value="2"/>
</dbReference>
<feature type="transmembrane region" description="Helical" evidence="2">
    <location>
        <begin position="278"/>
        <end position="294"/>
    </location>
</feature>
<organism evidence="4 5">
    <name type="scientific">Candidatus Fimisoma avicola</name>
    <dbReference type="NCBI Taxonomy" id="2840826"/>
    <lineage>
        <taxon>Bacteria</taxon>
        <taxon>Bacillati</taxon>
        <taxon>Bacillota</taxon>
        <taxon>Clostridia</taxon>
        <taxon>Eubacteriales</taxon>
        <taxon>Candidatus Fimisoma</taxon>
    </lineage>
</organism>
<reference evidence="4" key="2">
    <citation type="journal article" date="2021" name="PeerJ">
        <title>Extensive microbial diversity within the chicken gut microbiome revealed by metagenomics and culture.</title>
        <authorList>
            <person name="Gilroy R."/>
            <person name="Ravi A."/>
            <person name="Getino M."/>
            <person name="Pursley I."/>
            <person name="Horton D.L."/>
            <person name="Alikhan N.F."/>
            <person name="Baker D."/>
            <person name="Gharbi K."/>
            <person name="Hall N."/>
            <person name="Watson M."/>
            <person name="Adriaenssens E.M."/>
            <person name="Foster-Nyarko E."/>
            <person name="Jarju S."/>
            <person name="Secka A."/>
            <person name="Antonio M."/>
            <person name="Oren A."/>
            <person name="Chaudhuri R.R."/>
            <person name="La Ragione R."/>
            <person name="Hildebrand F."/>
            <person name="Pallen M.J."/>
        </authorList>
    </citation>
    <scope>NUCLEOTIDE SEQUENCE</scope>
    <source>
        <strain evidence="4">11300</strain>
    </source>
</reference>
<keyword evidence="2" id="KW-0812">Transmembrane</keyword>
<evidence type="ECO:0000313" key="4">
    <source>
        <dbReference type="EMBL" id="HIU26847.1"/>
    </source>
</evidence>
<feature type="transmembrane region" description="Helical" evidence="2">
    <location>
        <begin position="223"/>
        <end position="244"/>
    </location>
</feature>
<dbReference type="InterPro" id="IPR037185">
    <property type="entry name" value="EmrE-like"/>
</dbReference>
<protein>
    <submittedName>
        <fullName evidence="4">DMT family transporter</fullName>
    </submittedName>
</protein>
<feature type="transmembrane region" description="Helical" evidence="2">
    <location>
        <begin position="134"/>
        <end position="154"/>
    </location>
</feature>
<dbReference type="PANTHER" id="PTHR22911">
    <property type="entry name" value="ACYL-MALONYL CONDENSING ENZYME-RELATED"/>
    <property type="match status" value="1"/>
</dbReference>
<feature type="domain" description="EamA" evidence="3">
    <location>
        <begin position="161"/>
        <end position="293"/>
    </location>
</feature>
<reference evidence="4" key="1">
    <citation type="submission" date="2020-10" db="EMBL/GenBank/DDBJ databases">
        <authorList>
            <person name="Gilroy R."/>
        </authorList>
    </citation>
    <scope>NUCLEOTIDE SEQUENCE</scope>
    <source>
        <strain evidence="4">11300</strain>
    </source>
</reference>
<feature type="transmembrane region" description="Helical" evidence="2">
    <location>
        <begin position="43"/>
        <end position="61"/>
    </location>
</feature>
<dbReference type="AlphaFoldDB" id="A0A9D1I2Z8"/>
<evidence type="ECO:0000259" key="3">
    <source>
        <dbReference type="Pfam" id="PF00892"/>
    </source>
</evidence>
<feature type="transmembrane region" description="Helical" evidence="2">
    <location>
        <begin position="103"/>
        <end position="125"/>
    </location>
</feature>
<evidence type="ECO:0000313" key="5">
    <source>
        <dbReference type="Proteomes" id="UP000824091"/>
    </source>
</evidence>
<evidence type="ECO:0000256" key="1">
    <source>
        <dbReference type="ARBA" id="ARBA00007362"/>
    </source>
</evidence>
<comment type="similarity">
    <text evidence="1">Belongs to the EamA transporter family.</text>
</comment>
<feature type="transmembrane region" description="Helical" evidence="2">
    <location>
        <begin position="77"/>
        <end position="97"/>
    </location>
</feature>
<feature type="domain" description="EamA" evidence="3">
    <location>
        <begin position="18"/>
        <end position="148"/>
    </location>
</feature>
<comment type="caution">
    <text evidence="4">The sequence shown here is derived from an EMBL/GenBank/DDBJ whole genome shotgun (WGS) entry which is preliminary data.</text>
</comment>